<dbReference type="SUPFAM" id="SSF56436">
    <property type="entry name" value="C-type lectin-like"/>
    <property type="match status" value="1"/>
</dbReference>
<keyword evidence="2" id="KW-0677">Repeat</keyword>
<dbReference type="EMBL" id="FOMX01000003">
    <property type="protein sequence ID" value="SFD63966.1"/>
    <property type="molecule type" value="Genomic_DNA"/>
</dbReference>
<dbReference type="Gene3D" id="3.10.100.10">
    <property type="entry name" value="Mannose-Binding Protein A, subunit A"/>
    <property type="match status" value="1"/>
</dbReference>
<accession>A0A1I1TZA2</accession>
<dbReference type="AlphaFoldDB" id="A0A1I1TZA2"/>
<evidence type="ECO:0000256" key="3">
    <source>
        <dbReference type="ARBA" id="ARBA00023157"/>
    </source>
</evidence>
<sequence length="246" mass="25754">MPAKTCDDGNDSNTDACTNLCELAECGDGFVHAGVEACDDGNGSNTDACTNLCELAECGDGFVQAGEQCDDGNTADGDLCNANCTRPKRVFVTSISWNGNLGGIAGAKSKCQARAATGNLGGTWDAWISTGTNNPAGRFVKSTTRYARLDGVEIAQTWADLTDGTLDAPINVNEFGDMSPQADVWTGTADDGTSLSEHCNGWTTSSGLGVLGIEGRNNAVDFNWTARSLINASNCSTLQRLYCFEQ</sequence>
<evidence type="ECO:0000256" key="1">
    <source>
        <dbReference type="ARBA" id="ARBA00022729"/>
    </source>
</evidence>
<keyword evidence="6" id="KW-1185">Reference proteome</keyword>
<dbReference type="NCBIfam" id="TIGR02232">
    <property type="entry name" value="myxo_disulf_rpt"/>
    <property type="match status" value="2"/>
</dbReference>
<dbReference type="InterPro" id="IPR016187">
    <property type="entry name" value="CTDL_fold"/>
</dbReference>
<evidence type="ECO:0000256" key="2">
    <source>
        <dbReference type="ARBA" id="ARBA00022737"/>
    </source>
</evidence>
<dbReference type="Pfam" id="PF13948">
    <property type="entry name" value="DUF4215"/>
    <property type="match status" value="1"/>
</dbReference>
<dbReference type="RefSeq" id="WP_143140213.1">
    <property type="nucleotide sequence ID" value="NZ_FOMX01000003.1"/>
</dbReference>
<keyword evidence="3" id="KW-1015">Disulfide bond</keyword>
<name>A0A1I1TZA2_9BACT</name>
<dbReference type="InterPro" id="IPR011936">
    <property type="entry name" value="Myxo_disulph_rpt"/>
</dbReference>
<keyword evidence="1" id="KW-0732">Signal</keyword>
<evidence type="ECO:0000313" key="6">
    <source>
        <dbReference type="Proteomes" id="UP000199400"/>
    </source>
</evidence>
<protein>
    <submittedName>
        <fullName evidence="5">Myxococcus cysteine-rich repeat-containing protein</fullName>
    </submittedName>
</protein>
<dbReference type="InterPro" id="IPR011448">
    <property type="entry name" value="DUF1554"/>
</dbReference>
<dbReference type="STRING" id="54.SAMN02745121_00842"/>
<reference evidence="6" key="1">
    <citation type="submission" date="2016-10" db="EMBL/GenBank/DDBJ databases">
        <authorList>
            <person name="Varghese N."/>
            <person name="Submissions S."/>
        </authorList>
    </citation>
    <scope>NUCLEOTIDE SEQUENCE [LARGE SCALE GENOMIC DNA]</scope>
    <source>
        <strain evidence="6">ATCC 25963</strain>
    </source>
</reference>
<gene>
    <name evidence="5" type="ORF">SAMN02745121_00842</name>
</gene>
<evidence type="ECO:0000313" key="5">
    <source>
        <dbReference type="EMBL" id="SFD63966.1"/>
    </source>
</evidence>
<dbReference type="Pfam" id="PF07588">
    <property type="entry name" value="DUF1554"/>
    <property type="match status" value="1"/>
</dbReference>
<feature type="domain" description="DUF1554" evidence="4">
    <location>
        <begin position="96"/>
        <end position="218"/>
    </location>
</feature>
<evidence type="ECO:0000259" key="4">
    <source>
        <dbReference type="Pfam" id="PF07588"/>
    </source>
</evidence>
<dbReference type="InterPro" id="IPR016186">
    <property type="entry name" value="C-type_lectin-like/link_sf"/>
</dbReference>
<proteinExistence type="predicted"/>
<organism evidence="5 6">
    <name type="scientific">Nannocystis exedens</name>
    <dbReference type="NCBI Taxonomy" id="54"/>
    <lineage>
        <taxon>Bacteria</taxon>
        <taxon>Pseudomonadati</taxon>
        <taxon>Myxococcota</taxon>
        <taxon>Polyangia</taxon>
        <taxon>Nannocystales</taxon>
        <taxon>Nannocystaceae</taxon>
        <taxon>Nannocystis</taxon>
    </lineage>
</organism>
<dbReference type="Proteomes" id="UP000199400">
    <property type="component" value="Unassembled WGS sequence"/>
</dbReference>
<dbReference type="OrthoDB" id="5520129at2"/>